<proteinExistence type="predicted"/>
<dbReference type="Proteomes" id="UP000428260">
    <property type="component" value="Chromosome"/>
</dbReference>
<dbReference type="RefSeq" id="WP_158866977.1">
    <property type="nucleotide sequence ID" value="NZ_CP046401.1"/>
</dbReference>
<evidence type="ECO:0000259" key="2">
    <source>
        <dbReference type="Pfam" id="PF13490"/>
    </source>
</evidence>
<reference evidence="3 4" key="1">
    <citation type="submission" date="2019-11" db="EMBL/GenBank/DDBJ databases">
        <authorList>
            <person name="Zheng R.K."/>
            <person name="Sun C.M."/>
        </authorList>
    </citation>
    <scope>NUCLEOTIDE SEQUENCE [LARGE SCALE GENOMIC DNA]</scope>
    <source>
        <strain evidence="3 4">WC007</strain>
    </source>
</reference>
<feature type="domain" description="Putative zinc-finger" evidence="2">
    <location>
        <begin position="3"/>
        <end position="37"/>
    </location>
</feature>
<dbReference type="InterPro" id="IPR016024">
    <property type="entry name" value="ARM-type_fold"/>
</dbReference>
<accession>A0A6I6K3Q0</accession>
<dbReference type="InterPro" id="IPR027383">
    <property type="entry name" value="Znf_put"/>
</dbReference>
<dbReference type="InterPro" id="IPR011989">
    <property type="entry name" value="ARM-like"/>
</dbReference>
<dbReference type="SUPFAM" id="SSF48371">
    <property type="entry name" value="ARM repeat"/>
    <property type="match status" value="1"/>
</dbReference>
<name>A0A6I6K3Q0_9BACT</name>
<protein>
    <recommendedName>
        <fullName evidence="2">Putative zinc-finger domain-containing protein</fullName>
    </recommendedName>
</protein>
<evidence type="ECO:0000256" key="1">
    <source>
        <dbReference type="SAM" id="Phobius"/>
    </source>
</evidence>
<keyword evidence="1" id="KW-0812">Transmembrane</keyword>
<organism evidence="3 4">
    <name type="scientific">Maribellus comscasis</name>
    <dbReference type="NCBI Taxonomy" id="2681766"/>
    <lineage>
        <taxon>Bacteria</taxon>
        <taxon>Pseudomonadati</taxon>
        <taxon>Bacteroidota</taxon>
        <taxon>Bacteroidia</taxon>
        <taxon>Marinilabiliales</taxon>
        <taxon>Prolixibacteraceae</taxon>
        <taxon>Maribellus</taxon>
    </lineage>
</organism>
<feature type="transmembrane region" description="Helical" evidence="1">
    <location>
        <begin position="87"/>
        <end position="106"/>
    </location>
</feature>
<sequence length="253" mass="28488">MKCEEVKINLPEYIDKKLDKDTTEKIGIHIQSCESCRELYSELKSFLKFTDSFPEVEPPGDMKEEFLKLVETNDNFKDKRIIQLPDWIKVAAILIIGAGTFIAGYFTGSENTEVAQLQSELNSMKKEVLLAGLKDYSGPQRIEAVHNIKTMGNADDALVNALVYTMNSDKNVNVRLAAINTLSEMMDKNPGIKNELIHSLSLQDNPLLQISLIQVLTESGIKEAKDKIESISKDENTNEQVREYAKSMIKTII</sequence>
<keyword evidence="1" id="KW-1133">Transmembrane helix</keyword>
<evidence type="ECO:0000313" key="3">
    <source>
        <dbReference type="EMBL" id="QGY44564.1"/>
    </source>
</evidence>
<gene>
    <name evidence="3" type="ORF">GM418_13095</name>
</gene>
<dbReference type="Pfam" id="PF13490">
    <property type="entry name" value="zf-HC2"/>
    <property type="match status" value="1"/>
</dbReference>
<keyword evidence="4" id="KW-1185">Reference proteome</keyword>
<evidence type="ECO:0000313" key="4">
    <source>
        <dbReference type="Proteomes" id="UP000428260"/>
    </source>
</evidence>
<dbReference type="EMBL" id="CP046401">
    <property type="protein sequence ID" value="QGY44564.1"/>
    <property type="molecule type" value="Genomic_DNA"/>
</dbReference>
<dbReference type="AlphaFoldDB" id="A0A6I6K3Q0"/>
<keyword evidence="1" id="KW-0472">Membrane</keyword>
<dbReference type="Gene3D" id="1.25.10.10">
    <property type="entry name" value="Leucine-rich Repeat Variant"/>
    <property type="match status" value="1"/>
</dbReference>
<dbReference type="KEGG" id="mcos:GM418_13095"/>